<dbReference type="AlphaFoldDB" id="A0A9X3LK42"/>
<reference evidence="1" key="1">
    <citation type="submission" date="2022-05" db="EMBL/GenBank/DDBJ databases">
        <authorList>
            <person name="Colautti A."/>
            <person name="Iacumin L."/>
        </authorList>
    </citation>
    <scope>NUCLEOTIDE SEQUENCE</scope>
    <source>
        <strain evidence="1">SK 55</strain>
    </source>
</reference>
<sequence>MKTDLHRARRFGHTPVFPLATTHAKTFCKFRGVIPTSLYDSTLPTQKKAKRTPFEETDILHAINRNTGLQFKSITEVNTHVETLMQKKLMTD</sequence>
<dbReference type="Proteomes" id="UP001152173">
    <property type="component" value="Unassembled WGS sequence"/>
</dbReference>
<accession>A0A9X3LK42</accession>
<gene>
    <name evidence="1" type="ORF">M9R32_13715</name>
</gene>
<comment type="caution">
    <text evidence="1">The sequence shown here is derived from an EMBL/GenBank/DDBJ whole genome shotgun (WGS) entry which is preliminary data.</text>
</comment>
<name>A0A9X3LK42_9BACL</name>
<evidence type="ECO:0000313" key="1">
    <source>
        <dbReference type="EMBL" id="MCZ8538249.1"/>
    </source>
</evidence>
<dbReference type="EMBL" id="JAMKBJ010000014">
    <property type="protein sequence ID" value="MCZ8538249.1"/>
    <property type="molecule type" value="Genomic_DNA"/>
</dbReference>
<keyword evidence="2" id="KW-1185">Reference proteome</keyword>
<proteinExistence type="predicted"/>
<dbReference type="RefSeq" id="WP_269927323.1">
    <property type="nucleotide sequence ID" value="NZ_JAMKBJ010000014.1"/>
</dbReference>
<evidence type="ECO:0000313" key="2">
    <source>
        <dbReference type="Proteomes" id="UP001152173"/>
    </source>
</evidence>
<organism evidence="1 2">
    <name type="scientific">Paenisporosarcina quisquiliarum</name>
    <dbReference type="NCBI Taxonomy" id="365346"/>
    <lineage>
        <taxon>Bacteria</taxon>
        <taxon>Bacillati</taxon>
        <taxon>Bacillota</taxon>
        <taxon>Bacilli</taxon>
        <taxon>Bacillales</taxon>
        <taxon>Caryophanaceae</taxon>
        <taxon>Paenisporosarcina</taxon>
    </lineage>
</organism>
<protein>
    <submittedName>
        <fullName evidence="1">Uncharacterized protein</fullName>
    </submittedName>
</protein>